<evidence type="ECO:0000313" key="7">
    <source>
        <dbReference type="Proteomes" id="UP000320359"/>
    </source>
</evidence>
<keyword evidence="2" id="KW-0805">Transcription regulation</keyword>
<dbReference type="SUPFAM" id="SSF46785">
    <property type="entry name" value="Winged helix' DNA-binding domain"/>
    <property type="match status" value="1"/>
</dbReference>
<organism evidence="6 7">
    <name type="scientific">Aliidiomarina halalkaliphila</name>
    <dbReference type="NCBI Taxonomy" id="2593535"/>
    <lineage>
        <taxon>Bacteria</taxon>
        <taxon>Pseudomonadati</taxon>
        <taxon>Pseudomonadota</taxon>
        <taxon>Gammaproteobacteria</taxon>
        <taxon>Alteromonadales</taxon>
        <taxon>Idiomarinaceae</taxon>
        <taxon>Aliidiomarina</taxon>
    </lineage>
</organism>
<accession>A0A552X1B0</accession>
<dbReference type="OrthoDB" id="6988449at2"/>
<keyword evidence="3" id="KW-0238">DNA-binding</keyword>
<dbReference type="PANTHER" id="PTHR30126">
    <property type="entry name" value="HTH-TYPE TRANSCRIPTIONAL REGULATOR"/>
    <property type="match status" value="1"/>
</dbReference>
<reference evidence="6 7" key="1">
    <citation type="submission" date="2019-07" db="EMBL/GenBank/DDBJ databases">
        <authorList>
            <person name="Yang M."/>
            <person name="Zhao D."/>
            <person name="Xiang H."/>
        </authorList>
    </citation>
    <scope>NUCLEOTIDE SEQUENCE [LARGE SCALE GENOMIC DNA]</scope>
    <source>
        <strain evidence="6 7">IM1326</strain>
    </source>
</reference>
<dbReference type="Pfam" id="PF00126">
    <property type="entry name" value="HTH_1"/>
    <property type="match status" value="1"/>
</dbReference>
<evidence type="ECO:0000256" key="1">
    <source>
        <dbReference type="ARBA" id="ARBA00009437"/>
    </source>
</evidence>
<keyword evidence="4" id="KW-0804">Transcription</keyword>
<dbReference type="InterPro" id="IPR036390">
    <property type="entry name" value="WH_DNA-bd_sf"/>
</dbReference>
<dbReference type="EMBL" id="VJWL01000003">
    <property type="protein sequence ID" value="TRW48383.1"/>
    <property type="molecule type" value="Genomic_DNA"/>
</dbReference>
<dbReference type="GO" id="GO:0003700">
    <property type="term" value="F:DNA-binding transcription factor activity"/>
    <property type="evidence" value="ECO:0007669"/>
    <property type="project" value="InterPro"/>
</dbReference>
<name>A0A552X1B0_9GAMM</name>
<dbReference type="SUPFAM" id="SSF53850">
    <property type="entry name" value="Periplasmic binding protein-like II"/>
    <property type="match status" value="1"/>
</dbReference>
<comment type="similarity">
    <text evidence="1">Belongs to the LysR transcriptional regulatory family.</text>
</comment>
<dbReference type="FunFam" id="1.10.10.10:FF:000001">
    <property type="entry name" value="LysR family transcriptional regulator"/>
    <property type="match status" value="1"/>
</dbReference>
<evidence type="ECO:0000256" key="4">
    <source>
        <dbReference type="ARBA" id="ARBA00023163"/>
    </source>
</evidence>
<gene>
    <name evidence="6" type="ORF">FM042_09415</name>
</gene>
<evidence type="ECO:0000256" key="3">
    <source>
        <dbReference type="ARBA" id="ARBA00023125"/>
    </source>
</evidence>
<protein>
    <submittedName>
        <fullName evidence="6">LysR family transcriptional regulator</fullName>
    </submittedName>
</protein>
<sequence length="294" mass="32902">MARSTITQWQMFKAVVEFGGFNQAAERIHKSPSSVHNAVQKLEQQLGVELFQMHGRKLVLTAAGEHLLRRIDYLLHEVERMEHVASNMQVGIESSLRIAVDEAFPKEPLYQALSNVSEEFPLIRIEVLETILSGADELLQQGKADVSLSPFTLSENLSEDICTVKFVLVASNDHPLSKALEPLTLEHLKAHRQIVLRDSALKKQTNYGWLGADQRWTVSHIASSIELIRRGLGYAWLPEHAVATSLTDGSLQALNLDRGAVRSTNFYLNFTDAELLGPVTRSFLGQIRYLTMAC</sequence>
<dbReference type="AlphaFoldDB" id="A0A552X1B0"/>
<dbReference type="InterPro" id="IPR000847">
    <property type="entry name" value="LysR_HTH_N"/>
</dbReference>
<dbReference type="RefSeq" id="WP_143236175.1">
    <property type="nucleotide sequence ID" value="NZ_VJWL01000003.1"/>
</dbReference>
<dbReference type="PANTHER" id="PTHR30126:SF88">
    <property type="entry name" value="TRANSCRIPTIONAL REGULATOR-RELATED"/>
    <property type="match status" value="1"/>
</dbReference>
<evidence type="ECO:0000313" key="6">
    <source>
        <dbReference type="EMBL" id="TRW48383.1"/>
    </source>
</evidence>
<feature type="domain" description="HTH lysR-type" evidence="5">
    <location>
        <begin position="1"/>
        <end position="61"/>
    </location>
</feature>
<dbReference type="PROSITE" id="PS50931">
    <property type="entry name" value="HTH_LYSR"/>
    <property type="match status" value="1"/>
</dbReference>
<evidence type="ECO:0000256" key="2">
    <source>
        <dbReference type="ARBA" id="ARBA00023015"/>
    </source>
</evidence>
<dbReference type="Proteomes" id="UP000320359">
    <property type="component" value="Unassembled WGS sequence"/>
</dbReference>
<evidence type="ECO:0000259" key="5">
    <source>
        <dbReference type="PROSITE" id="PS50931"/>
    </source>
</evidence>
<dbReference type="GO" id="GO:0000976">
    <property type="term" value="F:transcription cis-regulatory region binding"/>
    <property type="evidence" value="ECO:0007669"/>
    <property type="project" value="TreeGrafter"/>
</dbReference>
<comment type="caution">
    <text evidence="6">The sequence shown here is derived from an EMBL/GenBank/DDBJ whole genome shotgun (WGS) entry which is preliminary data.</text>
</comment>
<dbReference type="Gene3D" id="1.10.10.10">
    <property type="entry name" value="Winged helix-like DNA-binding domain superfamily/Winged helix DNA-binding domain"/>
    <property type="match status" value="1"/>
</dbReference>
<dbReference type="Pfam" id="PF03466">
    <property type="entry name" value="LysR_substrate"/>
    <property type="match status" value="1"/>
</dbReference>
<keyword evidence="7" id="KW-1185">Reference proteome</keyword>
<proteinExistence type="inferred from homology"/>
<dbReference type="Gene3D" id="3.40.190.290">
    <property type="match status" value="1"/>
</dbReference>
<dbReference type="InterPro" id="IPR036388">
    <property type="entry name" value="WH-like_DNA-bd_sf"/>
</dbReference>
<dbReference type="InterPro" id="IPR005119">
    <property type="entry name" value="LysR_subst-bd"/>
</dbReference>